<dbReference type="InterPro" id="IPR000357">
    <property type="entry name" value="HEAT"/>
</dbReference>
<feature type="repeat" description="HEAT" evidence="2">
    <location>
        <begin position="41"/>
        <end position="78"/>
    </location>
</feature>
<dbReference type="Pfam" id="PF02985">
    <property type="entry name" value="HEAT"/>
    <property type="match status" value="2"/>
</dbReference>
<dbReference type="WBParaSite" id="ASIM_0000713101-mRNA-1">
    <property type="protein sequence ID" value="ASIM_0000713101-mRNA-1"/>
    <property type="gene ID" value="ASIM_0000713101"/>
</dbReference>
<dbReference type="SUPFAM" id="SSF48371">
    <property type="entry name" value="ARM repeat"/>
    <property type="match status" value="1"/>
</dbReference>
<dbReference type="InterPro" id="IPR039918">
    <property type="entry name" value="PPP4R4"/>
</dbReference>
<evidence type="ECO:0000313" key="3">
    <source>
        <dbReference type="WBParaSite" id="ASIM_0000713101-mRNA-1"/>
    </source>
</evidence>
<keyword evidence="1" id="KW-0677">Repeat</keyword>
<dbReference type="GO" id="GO:0019888">
    <property type="term" value="F:protein phosphatase regulator activity"/>
    <property type="evidence" value="ECO:0007669"/>
    <property type="project" value="TreeGrafter"/>
</dbReference>
<dbReference type="GO" id="GO:0008287">
    <property type="term" value="C:protein serine/threonine phosphatase complex"/>
    <property type="evidence" value="ECO:0007669"/>
    <property type="project" value="TreeGrafter"/>
</dbReference>
<reference evidence="3" key="1">
    <citation type="submission" date="2017-02" db="UniProtKB">
        <authorList>
            <consortium name="WormBaseParasite"/>
        </authorList>
    </citation>
    <scope>IDENTIFICATION</scope>
</reference>
<evidence type="ECO:0000256" key="2">
    <source>
        <dbReference type="PROSITE-ProRule" id="PRU00103"/>
    </source>
</evidence>
<dbReference type="InterPro" id="IPR021133">
    <property type="entry name" value="HEAT_type_2"/>
</dbReference>
<dbReference type="PROSITE" id="PS50077">
    <property type="entry name" value="HEAT_REPEAT"/>
    <property type="match status" value="2"/>
</dbReference>
<protein>
    <submittedName>
        <fullName evidence="3">TOG domain-containing protein</fullName>
    </submittedName>
</protein>
<dbReference type="InterPro" id="IPR011989">
    <property type="entry name" value="ARM-like"/>
</dbReference>
<dbReference type="AlphaFoldDB" id="A0A0M3JHL7"/>
<dbReference type="GO" id="GO:0005829">
    <property type="term" value="C:cytosol"/>
    <property type="evidence" value="ECO:0007669"/>
    <property type="project" value="TreeGrafter"/>
</dbReference>
<dbReference type="Gene3D" id="1.25.10.10">
    <property type="entry name" value="Leucine-rich Repeat Variant"/>
    <property type="match status" value="1"/>
</dbReference>
<proteinExistence type="predicted"/>
<evidence type="ECO:0000256" key="1">
    <source>
        <dbReference type="ARBA" id="ARBA00022737"/>
    </source>
</evidence>
<accession>A0A0M3JHL7</accession>
<organism evidence="3">
    <name type="scientific">Anisakis simplex</name>
    <name type="common">Herring worm</name>
    <dbReference type="NCBI Taxonomy" id="6269"/>
    <lineage>
        <taxon>Eukaryota</taxon>
        <taxon>Metazoa</taxon>
        <taxon>Ecdysozoa</taxon>
        <taxon>Nematoda</taxon>
        <taxon>Chromadorea</taxon>
        <taxon>Rhabditida</taxon>
        <taxon>Spirurina</taxon>
        <taxon>Ascaridomorpha</taxon>
        <taxon>Ascaridoidea</taxon>
        <taxon>Anisakidae</taxon>
        <taxon>Anisakis</taxon>
        <taxon>Anisakis simplex complex</taxon>
    </lineage>
</organism>
<dbReference type="PANTHER" id="PTHR21467:SF0">
    <property type="entry name" value="SERINE_THREONINE-PROTEIN PHOSPHATASE 4 REGULATORY SUBUNIT 4"/>
    <property type="match status" value="1"/>
</dbReference>
<sequence length="117" mass="12945">LAPCVQMLTHDQNANVRSSIAQRLGVIAQSLRNAADCGSLLLPCLVELCRDDEVGVREAILNTVAVCLPHLSKESRKSAIIPLLRKSTEQAVFFQDETLSVVAKNFGQWIFHLKVEF</sequence>
<feature type="repeat" description="HEAT" evidence="2">
    <location>
        <begin position="1"/>
        <end position="35"/>
    </location>
</feature>
<name>A0A0M3JHL7_ANISI</name>
<dbReference type="PANTHER" id="PTHR21467">
    <property type="entry name" value="PROTEIN PHOSPHATASE 4 REGULATORY SUBUNIT 4 PPP4R4"/>
    <property type="match status" value="1"/>
</dbReference>
<dbReference type="InterPro" id="IPR016024">
    <property type="entry name" value="ARM-type_fold"/>
</dbReference>